<dbReference type="InterPro" id="IPR007345">
    <property type="entry name" value="Polysacch_pyruvyl_Trfase"/>
</dbReference>
<dbReference type="AlphaFoldDB" id="A0A174GAP7"/>
<evidence type="ECO:0000259" key="1">
    <source>
        <dbReference type="Pfam" id="PF04230"/>
    </source>
</evidence>
<accession>A0A174GAP7</accession>
<evidence type="ECO:0000313" key="2">
    <source>
        <dbReference type="EMBL" id="CUO57959.1"/>
    </source>
</evidence>
<organism evidence="2 3">
    <name type="scientific">Blautia obeum</name>
    <dbReference type="NCBI Taxonomy" id="40520"/>
    <lineage>
        <taxon>Bacteria</taxon>
        <taxon>Bacillati</taxon>
        <taxon>Bacillota</taxon>
        <taxon>Clostridia</taxon>
        <taxon>Lachnospirales</taxon>
        <taxon>Lachnospiraceae</taxon>
        <taxon>Blautia</taxon>
    </lineage>
</organism>
<proteinExistence type="predicted"/>
<dbReference type="GO" id="GO:0016740">
    <property type="term" value="F:transferase activity"/>
    <property type="evidence" value="ECO:0007669"/>
    <property type="project" value="UniProtKB-KW"/>
</dbReference>
<reference evidence="2 3" key="1">
    <citation type="submission" date="2015-09" db="EMBL/GenBank/DDBJ databases">
        <authorList>
            <consortium name="Pathogen Informatics"/>
        </authorList>
    </citation>
    <scope>NUCLEOTIDE SEQUENCE [LARGE SCALE GENOMIC DNA]</scope>
    <source>
        <strain evidence="2 3">2789STDY5834861</strain>
    </source>
</reference>
<gene>
    <name evidence="2" type="ORF">ERS852476_03301</name>
</gene>
<keyword evidence="2" id="KW-0808">Transferase</keyword>
<dbReference type="EMBL" id="CYZP01000040">
    <property type="protein sequence ID" value="CUO57959.1"/>
    <property type="molecule type" value="Genomic_DNA"/>
</dbReference>
<dbReference type="RefSeq" id="WP_025577837.1">
    <property type="nucleotide sequence ID" value="NZ_CYZP01000040.1"/>
</dbReference>
<evidence type="ECO:0000313" key="3">
    <source>
        <dbReference type="Proteomes" id="UP000095645"/>
    </source>
</evidence>
<sequence>MDKKTAKIGILTFHKAINYGSVLQAWALQNTLKMNGYDSEIIDYEPKELRHLYETSLKDAKGFKRKLKRILSFKRKVSMQRDKFLCFRKENLHLSKEMYFYDSDFRGIADKYDVIITGSDQVWNTNIVDCDPIFFLPFPFNGKKIAYACSVNDGQVNERFPADWLEKWLRQYDFISVREQSGVEKLSSFLNYNMKIYNTLDPTLLLDKEMYTSLLGDRIKDERYIFLYNMWTKMEGIQVAKKVSEKLGLPVYTITNQMDMIRIVKYSRNGVKVDLQHTGPKDFLNYIYYSDFIITDSFHGTAFSIIFNKEFLTLNTHMDNGQYKNDERLISILSNEALVERFVKIDDIDSLDLHKRIDYTRVNEYREDLRTQSLGLLLDAIEGKINL</sequence>
<name>A0A174GAP7_9FIRM</name>
<dbReference type="Pfam" id="PF04230">
    <property type="entry name" value="PS_pyruv_trans"/>
    <property type="match status" value="1"/>
</dbReference>
<feature type="domain" description="Polysaccharide pyruvyl transferase" evidence="1">
    <location>
        <begin position="18"/>
        <end position="316"/>
    </location>
</feature>
<dbReference type="GeneID" id="75080373"/>
<dbReference type="Proteomes" id="UP000095645">
    <property type="component" value="Unassembled WGS sequence"/>
</dbReference>
<protein>
    <submittedName>
        <fullName evidence="2">Polysaccharide pyruvyl transferase</fullName>
    </submittedName>
</protein>